<dbReference type="Gene3D" id="1.10.10.10">
    <property type="entry name" value="Winged helix-like DNA-binding domain superfamily/Winged helix DNA-binding domain"/>
    <property type="match status" value="1"/>
</dbReference>
<proteinExistence type="predicted"/>
<keyword evidence="2" id="KW-0238">DNA-binding</keyword>
<protein>
    <submittedName>
        <fullName evidence="5">Lrp/AsnC family transcriptional regulator</fullName>
    </submittedName>
</protein>
<name>A0ABW3A239_9ACTN</name>
<dbReference type="InterPro" id="IPR011008">
    <property type="entry name" value="Dimeric_a/b-barrel"/>
</dbReference>
<dbReference type="Pfam" id="PF01037">
    <property type="entry name" value="AsnC_trans_reg"/>
    <property type="match status" value="1"/>
</dbReference>
<evidence type="ECO:0000256" key="1">
    <source>
        <dbReference type="ARBA" id="ARBA00023015"/>
    </source>
</evidence>
<evidence type="ECO:0000259" key="4">
    <source>
        <dbReference type="PROSITE" id="PS50956"/>
    </source>
</evidence>
<dbReference type="PANTHER" id="PTHR30154">
    <property type="entry name" value="LEUCINE-RESPONSIVE REGULATORY PROTEIN"/>
    <property type="match status" value="1"/>
</dbReference>
<dbReference type="InterPro" id="IPR019887">
    <property type="entry name" value="Tscrpt_reg_AsnC/Lrp_C"/>
</dbReference>
<dbReference type="Proteomes" id="UP001597053">
    <property type="component" value="Unassembled WGS sequence"/>
</dbReference>
<dbReference type="Gene3D" id="3.30.70.920">
    <property type="match status" value="1"/>
</dbReference>
<dbReference type="InterPro" id="IPR036390">
    <property type="entry name" value="WH_DNA-bd_sf"/>
</dbReference>
<dbReference type="PRINTS" id="PR00033">
    <property type="entry name" value="HTHASNC"/>
</dbReference>
<dbReference type="SMART" id="SM00344">
    <property type="entry name" value="HTH_ASNC"/>
    <property type="match status" value="1"/>
</dbReference>
<dbReference type="EMBL" id="JBHTHM010000635">
    <property type="protein sequence ID" value="MFD0785005.1"/>
    <property type="molecule type" value="Genomic_DNA"/>
</dbReference>
<evidence type="ECO:0000256" key="2">
    <source>
        <dbReference type="ARBA" id="ARBA00023125"/>
    </source>
</evidence>
<dbReference type="CDD" id="cd00090">
    <property type="entry name" value="HTH_ARSR"/>
    <property type="match status" value="1"/>
</dbReference>
<sequence>MDDMDWTLLRELQTDARLSFSELSRRVHLSPPAVAERVRRLEQSGVITGYHAHVDLSRAGRTVGALIQMNCYGPRCILNNEQVAGWPEILEIHRITGDACCVLRVAAGSIVEFERVIDRLAPHGQPSSTMILSTPLDWHPITPLPGPTGPEADLRRR</sequence>
<evidence type="ECO:0000313" key="6">
    <source>
        <dbReference type="Proteomes" id="UP001597053"/>
    </source>
</evidence>
<reference evidence="6" key="1">
    <citation type="journal article" date="2019" name="Int. J. Syst. Evol. Microbiol.">
        <title>The Global Catalogue of Microorganisms (GCM) 10K type strain sequencing project: providing services to taxonomists for standard genome sequencing and annotation.</title>
        <authorList>
            <consortium name="The Broad Institute Genomics Platform"/>
            <consortium name="The Broad Institute Genome Sequencing Center for Infectious Disease"/>
            <person name="Wu L."/>
            <person name="Ma J."/>
        </authorList>
    </citation>
    <scope>NUCLEOTIDE SEQUENCE [LARGE SCALE GENOMIC DNA]</scope>
    <source>
        <strain evidence="6">JCM 32148</strain>
    </source>
</reference>
<comment type="caution">
    <text evidence="5">The sequence shown here is derived from an EMBL/GenBank/DDBJ whole genome shotgun (WGS) entry which is preliminary data.</text>
</comment>
<evidence type="ECO:0000313" key="5">
    <source>
        <dbReference type="EMBL" id="MFD0785005.1"/>
    </source>
</evidence>
<dbReference type="SUPFAM" id="SSF54909">
    <property type="entry name" value="Dimeric alpha+beta barrel"/>
    <property type="match status" value="1"/>
</dbReference>
<accession>A0ABW3A239</accession>
<dbReference type="InterPro" id="IPR011991">
    <property type="entry name" value="ArsR-like_HTH"/>
</dbReference>
<dbReference type="InterPro" id="IPR019888">
    <property type="entry name" value="Tscrpt_reg_AsnC-like"/>
</dbReference>
<keyword evidence="6" id="KW-1185">Reference proteome</keyword>
<gene>
    <name evidence="5" type="ORF">ACFQZ8_13950</name>
</gene>
<dbReference type="InterPro" id="IPR000485">
    <property type="entry name" value="AsnC-type_HTH_dom"/>
</dbReference>
<dbReference type="PROSITE" id="PS50956">
    <property type="entry name" value="HTH_ASNC_2"/>
    <property type="match status" value="1"/>
</dbReference>
<dbReference type="Pfam" id="PF13404">
    <property type="entry name" value="HTH_AsnC-type"/>
    <property type="match status" value="1"/>
</dbReference>
<dbReference type="SUPFAM" id="SSF46785">
    <property type="entry name" value="Winged helix' DNA-binding domain"/>
    <property type="match status" value="1"/>
</dbReference>
<organism evidence="5 6">
    <name type="scientific">Micromonospora azadirachtae</name>
    <dbReference type="NCBI Taxonomy" id="1970735"/>
    <lineage>
        <taxon>Bacteria</taxon>
        <taxon>Bacillati</taxon>
        <taxon>Actinomycetota</taxon>
        <taxon>Actinomycetes</taxon>
        <taxon>Micromonosporales</taxon>
        <taxon>Micromonosporaceae</taxon>
        <taxon>Micromonospora</taxon>
    </lineage>
</organism>
<evidence type="ECO:0000256" key="3">
    <source>
        <dbReference type="ARBA" id="ARBA00023163"/>
    </source>
</evidence>
<dbReference type="PANTHER" id="PTHR30154:SF53">
    <property type="entry name" value="HTH-TYPE TRANSCRIPTIONAL REGULATOR LRPC"/>
    <property type="match status" value="1"/>
</dbReference>
<keyword evidence="3" id="KW-0804">Transcription</keyword>
<keyword evidence="1" id="KW-0805">Transcription regulation</keyword>
<dbReference type="InterPro" id="IPR036388">
    <property type="entry name" value="WH-like_DNA-bd_sf"/>
</dbReference>
<feature type="domain" description="HTH asnC-type" evidence="4">
    <location>
        <begin position="1"/>
        <end position="62"/>
    </location>
</feature>